<sequence length="54" mass="5993">MSVFHSTIQSLHSVRLPLGCPRHRCSAGHHSFRLISPGRLEAQSKPVPEICPSF</sequence>
<organism evidence="1 2">
    <name type="scientific">Olpidium bornovanus</name>
    <dbReference type="NCBI Taxonomy" id="278681"/>
    <lineage>
        <taxon>Eukaryota</taxon>
        <taxon>Fungi</taxon>
        <taxon>Fungi incertae sedis</taxon>
        <taxon>Olpidiomycota</taxon>
        <taxon>Olpidiomycotina</taxon>
        <taxon>Olpidiomycetes</taxon>
        <taxon>Olpidiales</taxon>
        <taxon>Olpidiaceae</taxon>
        <taxon>Olpidium</taxon>
    </lineage>
</organism>
<keyword evidence="2" id="KW-1185">Reference proteome</keyword>
<protein>
    <submittedName>
        <fullName evidence="1">Uncharacterized protein</fullName>
    </submittedName>
</protein>
<gene>
    <name evidence="1" type="ORF">BJ554DRAFT_8143</name>
</gene>
<reference evidence="1 2" key="1">
    <citation type="journal article" name="Sci. Rep.">
        <title>Genome-scale phylogenetic analyses confirm Olpidium as the closest living zoosporic fungus to the non-flagellated, terrestrial fungi.</title>
        <authorList>
            <person name="Chang Y."/>
            <person name="Rochon D."/>
            <person name="Sekimoto S."/>
            <person name="Wang Y."/>
            <person name="Chovatia M."/>
            <person name="Sandor L."/>
            <person name="Salamov A."/>
            <person name="Grigoriev I.V."/>
            <person name="Stajich J.E."/>
            <person name="Spatafora J.W."/>
        </authorList>
    </citation>
    <scope>NUCLEOTIDE SEQUENCE [LARGE SCALE GENOMIC DNA]</scope>
    <source>
        <strain evidence="1">S191</strain>
    </source>
</reference>
<evidence type="ECO:0000313" key="1">
    <source>
        <dbReference type="EMBL" id="KAG5459883.1"/>
    </source>
</evidence>
<comment type="caution">
    <text evidence="1">The sequence shown here is derived from an EMBL/GenBank/DDBJ whole genome shotgun (WGS) entry which is preliminary data.</text>
</comment>
<proteinExistence type="predicted"/>
<accession>A0A8H7ZUG5</accession>
<evidence type="ECO:0000313" key="2">
    <source>
        <dbReference type="Proteomes" id="UP000673691"/>
    </source>
</evidence>
<name>A0A8H7ZUG5_9FUNG</name>
<dbReference type="EMBL" id="JAEFCI010006133">
    <property type="protein sequence ID" value="KAG5459883.1"/>
    <property type="molecule type" value="Genomic_DNA"/>
</dbReference>
<dbReference type="Proteomes" id="UP000673691">
    <property type="component" value="Unassembled WGS sequence"/>
</dbReference>
<dbReference type="AlphaFoldDB" id="A0A8H7ZUG5"/>